<keyword evidence="1" id="KW-0812">Transmembrane</keyword>
<feature type="signal peptide" evidence="2">
    <location>
        <begin position="1"/>
        <end position="25"/>
    </location>
</feature>
<reference evidence="3 4" key="1">
    <citation type="journal article" date="2019" name="Nat. Ecol. Evol.">
        <title>Megaphylogeny resolves global patterns of mushroom evolution.</title>
        <authorList>
            <person name="Varga T."/>
            <person name="Krizsan K."/>
            <person name="Foldi C."/>
            <person name="Dima B."/>
            <person name="Sanchez-Garcia M."/>
            <person name="Sanchez-Ramirez S."/>
            <person name="Szollosi G.J."/>
            <person name="Szarkandi J.G."/>
            <person name="Papp V."/>
            <person name="Albert L."/>
            <person name="Andreopoulos W."/>
            <person name="Angelini C."/>
            <person name="Antonin V."/>
            <person name="Barry K.W."/>
            <person name="Bougher N.L."/>
            <person name="Buchanan P."/>
            <person name="Buyck B."/>
            <person name="Bense V."/>
            <person name="Catcheside P."/>
            <person name="Chovatia M."/>
            <person name="Cooper J."/>
            <person name="Damon W."/>
            <person name="Desjardin D."/>
            <person name="Finy P."/>
            <person name="Geml J."/>
            <person name="Haridas S."/>
            <person name="Hughes K."/>
            <person name="Justo A."/>
            <person name="Karasinski D."/>
            <person name="Kautmanova I."/>
            <person name="Kiss B."/>
            <person name="Kocsube S."/>
            <person name="Kotiranta H."/>
            <person name="LaButti K.M."/>
            <person name="Lechner B.E."/>
            <person name="Liimatainen K."/>
            <person name="Lipzen A."/>
            <person name="Lukacs Z."/>
            <person name="Mihaltcheva S."/>
            <person name="Morgado L.N."/>
            <person name="Niskanen T."/>
            <person name="Noordeloos M.E."/>
            <person name="Ohm R.A."/>
            <person name="Ortiz-Santana B."/>
            <person name="Ovrebo C."/>
            <person name="Racz N."/>
            <person name="Riley R."/>
            <person name="Savchenko A."/>
            <person name="Shiryaev A."/>
            <person name="Soop K."/>
            <person name="Spirin V."/>
            <person name="Szebenyi C."/>
            <person name="Tomsovsky M."/>
            <person name="Tulloss R.E."/>
            <person name="Uehling J."/>
            <person name="Grigoriev I.V."/>
            <person name="Vagvolgyi C."/>
            <person name="Papp T."/>
            <person name="Martin F.M."/>
            <person name="Miettinen O."/>
            <person name="Hibbett D.S."/>
            <person name="Nagy L.G."/>
        </authorList>
    </citation>
    <scope>NUCLEOTIDE SEQUENCE [LARGE SCALE GENOMIC DNA]</scope>
    <source>
        <strain evidence="3 4">CBS 166.37</strain>
    </source>
</reference>
<sequence>MVPTRNISLCLLLFSIRLMPRWIMGEDEVISNFQGYLCLMDGGMYDSGKILTFIPSGRYCTDFGKTSCVCSLRQGVDLIWPFAVIAMHSLVTLLYFLAFILTIFFDILRYTPQAPNSSRLTQQST</sequence>
<feature type="transmembrane region" description="Helical" evidence="1">
    <location>
        <begin position="79"/>
        <end position="105"/>
    </location>
</feature>
<organism evidence="3 4">
    <name type="scientific">Crucibulum laeve</name>
    <dbReference type="NCBI Taxonomy" id="68775"/>
    <lineage>
        <taxon>Eukaryota</taxon>
        <taxon>Fungi</taxon>
        <taxon>Dikarya</taxon>
        <taxon>Basidiomycota</taxon>
        <taxon>Agaricomycotina</taxon>
        <taxon>Agaricomycetes</taxon>
        <taxon>Agaricomycetidae</taxon>
        <taxon>Agaricales</taxon>
        <taxon>Agaricineae</taxon>
        <taxon>Nidulariaceae</taxon>
        <taxon>Crucibulum</taxon>
    </lineage>
</organism>
<keyword evidence="2" id="KW-0732">Signal</keyword>
<dbReference type="Proteomes" id="UP000308652">
    <property type="component" value="Unassembled WGS sequence"/>
</dbReference>
<evidence type="ECO:0000313" key="3">
    <source>
        <dbReference type="EMBL" id="TFK35406.1"/>
    </source>
</evidence>
<evidence type="ECO:0000313" key="4">
    <source>
        <dbReference type="Proteomes" id="UP000308652"/>
    </source>
</evidence>
<keyword evidence="1" id="KW-1133">Transmembrane helix</keyword>
<dbReference type="EMBL" id="ML213621">
    <property type="protein sequence ID" value="TFK35406.1"/>
    <property type="molecule type" value="Genomic_DNA"/>
</dbReference>
<keyword evidence="4" id="KW-1185">Reference proteome</keyword>
<protein>
    <submittedName>
        <fullName evidence="3">Uncharacterized protein</fullName>
    </submittedName>
</protein>
<evidence type="ECO:0000256" key="2">
    <source>
        <dbReference type="SAM" id="SignalP"/>
    </source>
</evidence>
<dbReference type="AlphaFoldDB" id="A0A5C3LTI8"/>
<proteinExistence type="predicted"/>
<gene>
    <name evidence="3" type="ORF">BDQ12DRAFT_668502</name>
</gene>
<accession>A0A5C3LTI8</accession>
<evidence type="ECO:0000256" key="1">
    <source>
        <dbReference type="SAM" id="Phobius"/>
    </source>
</evidence>
<name>A0A5C3LTI8_9AGAR</name>
<feature type="chain" id="PRO_5023125251" evidence="2">
    <location>
        <begin position="26"/>
        <end position="125"/>
    </location>
</feature>
<keyword evidence="1" id="KW-0472">Membrane</keyword>